<keyword evidence="2" id="KW-0677">Repeat</keyword>
<dbReference type="InterPro" id="IPR023780">
    <property type="entry name" value="Chromo_domain"/>
</dbReference>
<evidence type="ECO:0000256" key="2">
    <source>
        <dbReference type="ARBA" id="ARBA00022737"/>
    </source>
</evidence>
<dbReference type="PANTHER" id="PTHR22812">
    <property type="entry name" value="CHROMOBOX PROTEIN"/>
    <property type="match status" value="1"/>
</dbReference>
<feature type="domain" description="Chromo" evidence="5">
    <location>
        <begin position="30"/>
        <end position="88"/>
    </location>
</feature>
<dbReference type="InterPro" id="IPR051219">
    <property type="entry name" value="Heterochromatin_chromo-domain"/>
</dbReference>
<dbReference type="Proteomes" id="UP000515163">
    <property type="component" value="Unplaced"/>
</dbReference>
<dbReference type="AlphaFoldDB" id="A0A6P8HZ00"/>
<dbReference type="FunFam" id="2.40.50.40:FF:000031">
    <property type="entry name" value="Heterochromatin protein 1"/>
    <property type="match status" value="1"/>
</dbReference>
<dbReference type="InterPro" id="IPR016197">
    <property type="entry name" value="Chromo-like_dom_sf"/>
</dbReference>
<name>A0A6P8HZ00_ACTTE</name>
<reference evidence="7" key="1">
    <citation type="submission" date="2025-08" db="UniProtKB">
        <authorList>
            <consortium name="RefSeq"/>
        </authorList>
    </citation>
    <scope>IDENTIFICATION</scope>
    <source>
        <tissue evidence="7">Tentacle</tissue>
    </source>
</reference>
<evidence type="ECO:0000256" key="4">
    <source>
        <dbReference type="SAM" id="MobiDB-lite"/>
    </source>
</evidence>
<organism evidence="6 7">
    <name type="scientific">Actinia tenebrosa</name>
    <name type="common">Australian red waratah sea anemone</name>
    <dbReference type="NCBI Taxonomy" id="6105"/>
    <lineage>
        <taxon>Eukaryota</taxon>
        <taxon>Metazoa</taxon>
        <taxon>Cnidaria</taxon>
        <taxon>Anthozoa</taxon>
        <taxon>Hexacorallia</taxon>
        <taxon>Actiniaria</taxon>
        <taxon>Actiniidae</taxon>
        <taxon>Actinia</taxon>
    </lineage>
</organism>
<dbReference type="GO" id="GO:0005634">
    <property type="term" value="C:nucleus"/>
    <property type="evidence" value="ECO:0007669"/>
    <property type="project" value="UniProtKB-SubCell"/>
</dbReference>
<evidence type="ECO:0000256" key="3">
    <source>
        <dbReference type="ARBA" id="ARBA00023242"/>
    </source>
</evidence>
<dbReference type="SMART" id="SM00298">
    <property type="entry name" value="CHROMO"/>
    <property type="match status" value="2"/>
</dbReference>
<feature type="compositionally biased region" description="Basic residues" evidence="4">
    <location>
        <begin position="81"/>
        <end position="91"/>
    </location>
</feature>
<accession>A0A6P8HZ00</accession>
<dbReference type="Pfam" id="PF00385">
    <property type="entry name" value="Chromo"/>
    <property type="match status" value="1"/>
</dbReference>
<sequence length="212" mass="24293">MGKKKGKTENAKPEAEPVRVEEEFEEEEEYEVEKVVDKRNVNGQVHYLLKWKNYPDSDNTWEASEGLQCPELIAEFEKKMQEKKKSKGSSSKRKESGPSEKETKTKKRKVINTGSDTDQNLVMKAVEIQDAKLDQIDPISEGWEADSILGATEVDSQIHFLIQWRNTDRADLIPSKVANVKWPQIVIKFYEERVTWTQGESNSSETASNEAK</sequence>
<evidence type="ECO:0000313" key="7">
    <source>
        <dbReference type="RefSeq" id="XP_031560643.1"/>
    </source>
</evidence>
<dbReference type="PRINTS" id="PR00504">
    <property type="entry name" value="CHROMODOMAIN"/>
</dbReference>
<dbReference type="Gene3D" id="2.40.50.40">
    <property type="match status" value="2"/>
</dbReference>
<evidence type="ECO:0000256" key="1">
    <source>
        <dbReference type="ARBA" id="ARBA00004123"/>
    </source>
</evidence>
<dbReference type="KEGG" id="aten:116296719"/>
<dbReference type="InterPro" id="IPR008251">
    <property type="entry name" value="Chromo_shadow_dom"/>
</dbReference>
<feature type="compositionally biased region" description="Basic and acidic residues" evidence="4">
    <location>
        <begin position="92"/>
        <end position="103"/>
    </location>
</feature>
<comment type="subcellular location">
    <subcellularLocation>
        <location evidence="1">Nucleus</location>
    </subcellularLocation>
</comment>
<dbReference type="RefSeq" id="XP_031560643.1">
    <property type="nucleotide sequence ID" value="XM_031704783.1"/>
</dbReference>
<evidence type="ECO:0000259" key="5">
    <source>
        <dbReference type="PROSITE" id="PS50013"/>
    </source>
</evidence>
<keyword evidence="6" id="KW-1185">Reference proteome</keyword>
<dbReference type="InParanoid" id="A0A6P8HZ00"/>
<dbReference type="SMART" id="SM00300">
    <property type="entry name" value="ChSh"/>
    <property type="match status" value="1"/>
</dbReference>
<proteinExistence type="predicted"/>
<dbReference type="Pfam" id="PF01393">
    <property type="entry name" value="Chromo_shadow"/>
    <property type="match status" value="1"/>
</dbReference>
<dbReference type="CDD" id="cd00034">
    <property type="entry name" value="CSD"/>
    <property type="match status" value="1"/>
</dbReference>
<dbReference type="PROSITE" id="PS50013">
    <property type="entry name" value="CHROMO_2"/>
    <property type="match status" value="2"/>
</dbReference>
<feature type="domain" description="Chromo" evidence="5">
    <location>
        <begin position="143"/>
        <end position="201"/>
    </location>
</feature>
<dbReference type="GeneID" id="116296719"/>
<dbReference type="InterPro" id="IPR000953">
    <property type="entry name" value="Chromo/chromo_shadow_dom"/>
</dbReference>
<feature type="compositionally biased region" description="Basic and acidic residues" evidence="4">
    <location>
        <begin position="7"/>
        <end position="21"/>
    </location>
</feature>
<protein>
    <submittedName>
        <fullName evidence="7">Chromobox protein homolog 1-like</fullName>
    </submittedName>
</protein>
<dbReference type="OrthoDB" id="433924at2759"/>
<dbReference type="SUPFAM" id="SSF54160">
    <property type="entry name" value="Chromo domain-like"/>
    <property type="match status" value="2"/>
</dbReference>
<evidence type="ECO:0000313" key="6">
    <source>
        <dbReference type="Proteomes" id="UP000515163"/>
    </source>
</evidence>
<keyword evidence="3" id="KW-0539">Nucleus</keyword>
<dbReference type="FunCoup" id="A0A6P8HZ00">
    <property type="interactions" value="2584"/>
</dbReference>
<gene>
    <name evidence="7" type="primary">LOC116296719</name>
</gene>
<dbReference type="InterPro" id="IPR017984">
    <property type="entry name" value="Chromo_dom_subgr"/>
</dbReference>
<feature type="region of interest" description="Disordered" evidence="4">
    <location>
        <begin position="78"/>
        <end position="115"/>
    </location>
</feature>
<feature type="region of interest" description="Disordered" evidence="4">
    <location>
        <begin position="1"/>
        <end position="27"/>
    </location>
</feature>